<protein>
    <submittedName>
        <fullName evidence="1">Uncharacterized protein</fullName>
    </submittedName>
</protein>
<keyword evidence="2" id="KW-1185">Reference proteome</keyword>
<dbReference type="AlphaFoldDB" id="A0A9W8Z8V9"/>
<gene>
    <name evidence="1" type="ORF">N0V91_007495</name>
</gene>
<organism evidence="1 2">
    <name type="scientific">Didymella pomorum</name>
    <dbReference type="NCBI Taxonomy" id="749634"/>
    <lineage>
        <taxon>Eukaryota</taxon>
        <taxon>Fungi</taxon>
        <taxon>Dikarya</taxon>
        <taxon>Ascomycota</taxon>
        <taxon>Pezizomycotina</taxon>
        <taxon>Dothideomycetes</taxon>
        <taxon>Pleosporomycetidae</taxon>
        <taxon>Pleosporales</taxon>
        <taxon>Pleosporineae</taxon>
        <taxon>Didymellaceae</taxon>
        <taxon>Didymella</taxon>
    </lineage>
</organism>
<name>A0A9W8Z8V9_9PLEO</name>
<comment type="caution">
    <text evidence="1">The sequence shown here is derived from an EMBL/GenBank/DDBJ whole genome shotgun (WGS) entry which is preliminary data.</text>
</comment>
<evidence type="ECO:0000313" key="2">
    <source>
        <dbReference type="Proteomes" id="UP001140510"/>
    </source>
</evidence>
<reference evidence="1" key="1">
    <citation type="submission" date="2022-10" db="EMBL/GenBank/DDBJ databases">
        <title>Tapping the CABI collections for fungal endophytes: first genome assemblies for Collariella, Neodidymelliopsis, Ascochyta clinopodiicola, Didymella pomorum, Didymosphaeria variabile, Neocosmospora piperis and Neocucurbitaria cava.</title>
        <authorList>
            <person name="Hill R."/>
        </authorList>
    </citation>
    <scope>NUCLEOTIDE SEQUENCE</scope>
    <source>
        <strain evidence="1">IMI 355091</strain>
    </source>
</reference>
<dbReference type="Proteomes" id="UP001140510">
    <property type="component" value="Unassembled WGS sequence"/>
</dbReference>
<proteinExistence type="predicted"/>
<dbReference type="OrthoDB" id="10429347at2759"/>
<accession>A0A9W8Z8V9</accession>
<dbReference type="EMBL" id="JAPEVA010000066">
    <property type="protein sequence ID" value="KAJ4401992.1"/>
    <property type="molecule type" value="Genomic_DNA"/>
</dbReference>
<evidence type="ECO:0000313" key="1">
    <source>
        <dbReference type="EMBL" id="KAJ4401992.1"/>
    </source>
</evidence>
<sequence length="204" mass="23077">MDIGDLKLSALSVSGSVDGDAQPLSPLQRLPTELKRQIISYIILRGLTITFPHHLPLHEWSQRQPYNADKPGADTTEKPLLIEVLPELVADLEKNMHRFRTPASSPPDNPQAINEEHAEDLLSTDNTVFLFNDLHQQMSEALKFHEAVNLLLNQVNSRELDLQQQVAYECVTKFAIIKEQLHSEACAIRVERNERAAEIVETRS</sequence>